<evidence type="ECO:0000256" key="1">
    <source>
        <dbReference type="ARBA" id="ARBA00006484"/>
    </source>
</evidence>
<dbReference type="PANTHER" id="PTHR43639:SF1">
    <property type="entry name" value="SHORT-CHAIN DEHYDROGENASE_REDUCTASE FAMILY PROTEIN"/>
    <property type="match status" value="1"/>
</dbReference>
<reference evidence="4 5" key="1">
    <citation type="journal article" date="2012" name="J. Bacteriol.">
        <title>Complete genome sequence of phototrophic betaproteobacterium Rubrivivax gelatinosus IL144.</title>
        <authorList>
            <person name="Nagashima S."/>
            <person name="Kamimura A."/>
            <person name="Shimizu T."/>
            <person name="Nakamura-isaki S."/>
            <person name="Aono E."/>
            <person name="Sakamoto K."/>
            <person name="Ichikawa N."/>
            <person name="Nakazawa H."/>
            <person name="Sekine M."/>
            <person name="Yamazaki S."/>
            <person name="Fujita N."/>
            <person name="Shimada K."/>
            <person name="Hanada S."/>
            <person name="Nagashima K.V.P."/>
        </authorList>
    </citation>
    <scope>NUCLEOTIDE SEQUENCE [LARGE SCALE GENOMIC DNA]</scope>
    <source>
        <strain evidence="5">NBRC 100245 / IL144</strain>
    </source>
</reference>
<evidence type="ECO:0000313" key="4">
    <source>
        <dbReference type="EMBL" id="BAL96303.1"/>
    </source>
</evidence>
<dbReference type="PANTHER" id="PTHR43639">
    <property type="entry name" value="OXIDOREDUCTASE, SHORT-CHAIN DEHYDROGENASE/REDUCTASE FAMILY (AFU_ORTHOLOGUE AFUA_5G02870)"/>
    <property type="match status" value="1"/>
</dbReference>
<gene>
    <name evidence="4" type="ordered locus">RGE_29640</name>
</gene>
<accession>I0HTG6</accession>
<dbReference type="SUPFAM" id="SSF51735">
    <property type="entry name" value="NAD(P)-binding Rossmann-fold domains"/>
    <property type="match status" value="1"/>
</dbReference>
<dbReference type="Gene3D" id="3.40.50.720">
    <property type="entry name" value="NAD(P)-binding Rossmann-like Domain"/>
    <property type="match status" value="1"/>
</dbReference>
<comment type="similarity">
    <text evidence="1">Belongs to the short-chain dehydrogenases/reductases (SDR) family.</text>
</comment>
<dbReference type="InterPro" id="IPR002347">
    <property type="entry name" value="SDR_fam"/>
</dbReference>
<dbReference type="PRINTS" id="PR00080">
    <property type="entry name" value="SDRFAMILY"/>
</dbReference>
<dbReference type="SMART" id="SM00822">
    <property type="entry name" value="PKS_KR"/>
    <property type="match status" value="1"/>
</dbReference>
<keyword evidence="2" id="KW-0560">Oxidoreductase</keyword>
<dbReference type="KEGG" id="rge:RGE_29640"/>
<evidence type="ECO:0000259" key="3">
    <source>
        <dbReference type="SMART" id="SM00822"/>
    </source>
</evidence>
<sequence length="258" mass="25967">MNTALHANPSTAALPLAGKVAFIHGGSRGIGAATARRLARDGATVAVGYAASAGAAEALVREIVAGGGQAVAVKADGNEPASLSQAIDGVADRYGRLDILVNSAGVLTLAPLEQFTLADFDRTVAVNIRSVFVATQAAARHMKDGGRIVNIGSTNAQRMPFAGGAPYAMSKAALVGLVKGLARDLGPRGITVNNVSPGPVDTDMNPQTGDFAATMHGLMAIPRHGRADEIAGMVAYLAGPEAAFVTGADLLIDGGFAA</sequence>
<evidence type="ECO:0000313" key="5">
    <source>
        <dbReference type="Proteomes" id="UP000007883"/>
    </source>
</evidence>
<dbReference type="Proteomes" id="UP000007883">
    <property type="component" value="Chromosome"/>
</dbReference>
<dbReference type="RefSeq" id="WP_014429164.1">
    <property type="nucleotide sequence ID" value="NC_017075.1"/>
</dbReference>
<organism evidence="4 5">
    <name type="scientific">Rubrivivax gelatinosus (strain NBRC 100245 / IL144)</name>
    <dbReference type="NCBI Taxonomy" id="983917"/>
    <lineage>
        <taxon>Bacteria</taxon>
        <taxon>Pseudomonadati</taxon>
        <taxon>Pseudomonadota</taxon>
        <taxon>Betaproteobacteria</taxon>
        <taxon>Burkholderiales</taxon>
        <taxon>Sphaerotilaceae</taxon>
        <taxon>Rubrivivax</taxon>
    </lineage>
</organism>
<dbReference type="InterPro" id="IPR036291">
    <property type="entry name" value="NAD(P)-bd_dom_sf"/>
</dbReference>
<keyword evidence="5" id="KW-1185">Reference proteome</keyword>
<dbReference type="GO" id="GO:0016491">
    <property type="term" value="F:oxidoreductase activity"/>
    <property type="evidence" value="ECO:0007669"/>
    <property type="project" value="UniProtKB-KW"/>
</dbReference>
<dbReference type="HOGENOM" id="CLU_010194_1_3_4"/>
<dbReference type="STRING" id="983917.RGE_29640"/>
<dbReference type="PRINTS" id="PR00081">
    <property type="entry name" value="GDHRDH"/>
</dbReference>
<feature type="domain" description="Ketoreductase" evidence="3">
    <location>
        <begin position="19"/>
        <end position="198"/>
    </location>
</feature>
<dbReference type="PATRIC" id="fig|983917.3.peg.2892"/>
<evidence type="ECO:0000256" key="2">
    <source>
        <dbReference type="ARBA" id="ARBA00023002"/>
    </source>
</evidence>
<protein>
    <submittedName>
        <fullName evidence="4">Short-chain dehydrogenase/reductase SDR</fullName>
    </submittedName>
</protein>
<dbReference type="InterPro" id="IPR057326">
    <property type="entry name" value="KR_dom"/>
</dbReference>
<dbReference type="Pfam" id="PF13561">
    <property type="entry name" value="adh_short_C2"/>
    <property type="match status" value="1"/>
</dbReference>
<dbReference type="AlphaFoldDB" id="I0HTG6"/>
<dbReference type="EMBL" id="AP012320">
    <property type="protein sequence ID" value="BAL96303.1"/>
    <property type="molecule type" value="Genomic_DNA"/>
</dbReference>
<dbReference type="FunFam" id="3.40.50.720:FF:000084">
    <property type="entry name" value="Short-chain dehydrogenase reductase"/>
    <property type="match status" value="1"/>
</dbReference>
<dbReference type="eggNOG" id="COG1028">
    <property type="taxonomic scope" value="Bacteria"/>
</dbReference>
<name>I0HTG6_RUBGI</name>
<proteinExistence type="inferred from homology"/>